<comment type="caution">
    <text evidence="2">The sequence shown here is derived from an EMBL/GenBank/DDBJ whole genome shotgun (WGS) entry which is preliminary data.</text>
</comment>
<dbReference type="OrthoDB" id="9814826at2"/>
<feature type="domain" description="FAD-binding FR-type" evidence="1">
    <location>
        <begin position="1"/>
        <end position="116"/>
    </location>
</feature>
<organism evidence="2 3">
    <name type="scientific">Mycolicibacterium canariasense</name>
    <name type="common">Mycobacterium canariasense</name>
    <dbReference type="NCBI Taxonomy" id="228230"/>
    <lineage>
        <taxon>Bacteria</taxon>
        <taxon>Bacillati</taxon>
        <taxon>Actinomycetota</taxon>
        <taxon>Actinomycetes</taxon>
        <taxon>Mycobacteriales</taxon>
        <taxon>Mycobacteriaceae</taxon>
        <taxon>Mycolicibacterium</taxon>
    </lineage>
</organism>
<reference evidence="3" key="2">
    <citation type="submission" date="2016-02" db="EMBL/GenBank/DDBJ databases">
        <title>Draft genome sequence of five rapidly growing Mycobacterium species.</title>
        <authorList>
            <person name="Katahira K."/>
            <person name="Gotou Y."/>
            <person name="Iida K."/>
            <person name="Ogura Y."/>
            <person name="Hayashi T."/>
        </authorList>
    </citation>
    <scope>NUCLEOTIDE SEQUENCE [LARGE SCALE GENOMIC DNA]</scope>
    <source>
        <strain evidence="3">JCM15298</strain>
    </source>
</reference>
<protein>
    <submittedName>
        <fullName evidence="2">Putative siderophore-interacting protein</fullName>
    </submittedName>
</protein>
<dbReference type="CDD" id="cd06193">
    <property type="entry name" value="siderophore_interacting"/>
    <property type="match status" value="1"/>
</dbReference>
<dbReference type="AlphaFoldDB" id="A0A117I9M9"/>
<dbReference type="InterPro" id="IPR013113">
    <property type="entry name" value="SIP_FAD-bd"/>
</dbReference>
<dbReference type="InterPro" id="IPR039261">
    <property type="entry name" value="FNR_nucleotide-bd"/>
</dbReference>
<dbReference type="PANTHER" id="PTHR30157">
    <property type="entry name" value="FERRIC REDUCTASE, NADPH-DEPENDENT"/>
    <property type="match status" value="1"/>
</dbReference>
<dbReference type="InterPro" id="IPR007037">
    <property type="entry name" value="SIP_rossman_dom"/>
</dbReference>
<dbReference type="Gene3D" id="3.40.50.80">
    <property type="entry name" value="Nucleotide-binding domain of ferredoxin-NADP reductase (FNR) module"/>
    <property type="match status" value="1"/>
</dbReference>
<evidence type="ECO:0000313" key="2">
    <source>
        <dbReference type="EMBL" id="GAS94980.1"/>
    </source>
</evidence>
<dbReference type="PROSITE" id="PS51384">
    <property type="entry name" value="FAD_FR"/>
    <property type="match status" value="1"/>
</dbReference>
<evidence type="ECO:0000313" key="3">
    <source>
        <dbReference type="Proteomes" id="UP000069443"/>
    </source>
</evidence>
<name>A0A117I9M9_MYCCR</name>
<dbReference type="InterPro" id="IPR039374">
    <property type="entry name" value="SIP_fam"/>
</dbReference>
<accession>A0A117I9M9</accession>
<dbReference type="Proteomes" id="UP000069443">
    <property type="component" value="Unassembled WGS sequence"/>
</dbReference>
<dbReference type="GO" id="GO:0016491">
    <property type="term" value="F:oxidoreductase activity"/>
    <property type="evidence" value="ECO:0007669"/>
    <property type="project" value="InterPro"/>
</dbReference>
<reference evidence="3" key="1">
    <citation type="journal article" date="2016" name="Genome Announc.">
        <title>Draft Genome Sequences of Five Rapidly Growing Mycobacterium Species, M. thermoresistibile, M. fortuitum subsp. acetamidolyticum, M. canariasense, M. brisbanense, and M. novocastrense.</title>
        <authorList>
            <person name="Katahira K."/>
            <person name="Ogura Y."/>
            <person name="Gotoh Y."/>
            <person name="Hayashi T."/>
        </authorList>
    </citation>
    <scope>NUCLEOTIDE SEQUENCE [LARGE SCALE GENOMIC DNA]</scope>
    <source>
        <strain evidence="3">JCM15298</strain>
    </source>
</reference>
<dbReference type="RefSeq" id="WP_062656218.1">
    <property type="nucleotide sequence ID" value="NZ_BCSY01000036.1"/>
</dbReference>
<dbReference type="Pfam" id="PF04954">
    <property type="entry name" value="SIP"/>
    <property type="match status" value="1"/>
</dbReference>
<dbReference type="Pfam" id="PF08021">
    <property type="entry name" value="FAD_binding_9"/>
    <property type="match status" value="1"/>
</dbReference>
<dbReference type="Gene3D" id="2.40.30.10">
    <property type="entry name" value="Translation factors"/>
    <property type="match status" value="1"/>
</dbReference>
<evidence type="ECO:0000259" key="1">
    <source>
        <dbReference type="PROSITE" id="PS51384"/>
    </source>
</evidence>
<keyword evidence="3" id="KW-1185">Reference proteome</keyword>
<dbReference type="EMBL" id="BCSY01000036">
    <property type="protein sequence ID" value="GAS94980.1"/>
    <property type="molecule type" value="Genomic_DNA"/>
</dbReference>
<proteinExistence type="predicted"/>
<dbReference type="PANTHER" id="PTHR30157:SF0">
    <property type="entry name" value="NADPH-DEPENDENT FERRIC-CHELATE REDUCTASE"/>
    <property type="match status" value="1"/>
</dbReference>
<gene>
    <name evidence="2" type="ORF">RMCC_1946</name>
</gene>
<sequence length="274" mass="29887">MGVAGVVAEVSEIGPRLRRVVFEVPEIEVLGLPDVGDAAVGIYFPSPGLSVPDAEAEGRNYTVRHVDGRYLTCDFVLHDTGLATRWVRRAAPGLRVRLDHARSWYRPEPAGAWQLLVADLSGLPALARILEELPQGAAATAIVEVADEDDLTYVPARPDVPVVVTAGTGNGHAPSALPDLVRAHPHPAGRGYCWFAGEAQATRVVRKYLRSECGWVADQYDIVGYWRFDSETWDRRYEAVSTEVEAIYERALAAGKGEKIAAEEYDLALERAGL</sequence>
<dbReference type="STRING" id="228230.RMCC_1946"/>
<dbReference type="InterPro" id="IPR017927">
    <property type="entry name" value="FAD-bd_FR_type"/>
</dbReference>